<dbReference type="HAMAP" id="MF_00649">
    <property type="entry name" value="DNA_gyrase_inhibitor_YacG"/>
    <property type="match status" value="1"/>
</dbReference>
<reference evidence="5 6" key="1">
    <citation type="journal article" date="2012" name="J. Bacteriol.">
        <title>Genome Sequence of Strain IMCC14465, Isolated from the East Sea, Belonging to the PS1 Clade of Alphaproteobacteria.</title>
        <authorList>
            <person name="Yang S.J."/>
            <person name="Kang I."/>
            <person name="Cho J.C."/>
        </authorList>
    </citation>
    <scope>NUCLEOTIDE SEQUENCE [LARGE SCALE GENOMIC DNA]</scope>
    <source>
        <strain evidence="5 6">IMCC14465</strain>
    </source>
</reference>
<comment type="similarity">
    <text evidence="3">Belongs to the DNA gyrase inhibitor YacG family.</text>
</comment>
<dbReference type="SUPFAM" id="SSF57716">
    <property type="entry name" value="Glucocorticoid receptor-like (DNA-binding domain)"/>
    <property type="match status" value="1"/>
</dbReference>
<feature type="binding site" evidence="3">
    <location>
        <position position="31"/>
    </location>
    <ligand>
        <name>Zn(2+)</name>
        <dbReference type="ChEBI" id="CHEBI:29105"/>
    </ligand>
</feature>
<feature type="binding site" evidence="3">
    <location>
        <position position="14"/>
    </location>
    <ligand>
        <name>Zn(2+)</name>
        <dbReference type="ChEBI" id="CHEBI:29105"/>
    </ligand>
</feature>
<dbReference type="PATRIC" id="fig|1220535.3.peg.604"/>
<protein>
    <recommendedName>
        <fullName evidence="3">DNA gyrase inhibitor YacG</fullName>
    </recommendedName>
</protein>
<evidence type="ECO:0000256" key="4">
    <source>
        <dbReference type="SAM" id="MobiDB-lite"/>
    </source>
</evidence>
<comment type="cofactor">
    <cofactor evidence="3">
        <name>Zn(2+)</name>
        <dbReference type="ChEBI" id="CHEBI:29105"/>
    </cofactor>
    <text evidence="3">Binds 1 zinc ion.</text>
</comment>
<accession>J9A379</accession>
<dbReference type="EMBL" id="ALYF01000003">
    <property type="protein sequence ID" value="EJW20810.1"/>
    <property type="molecule type" value="Genomic_DNA"/>
</dbReference>
<comment type="caution">
    <text evidence="5">The sequence shown here is derived from an EMBL/GenBank/DDBJ whole genome shotgun (WGS) entry which is preliminary data.</text>
</comment>
<keyword evidence="2 3" id="KW-0862">Zinc</keyword>
<dbReference type="InterPro" id="IPR013088">
    <property type="entry name" value="Znf_NHR/GATA"/>
</dbReference>
<organism evidence="5 6">
    <name type="scientific">alpha proteobacterium IMCC14465</name>
    <dbReference type="NCBI Taxonomy" id="1220535"/>
    <lineage>
        <taxon>Bacteria</taxon>
        <taxon>Pseudomonadati</taxon>
        <taxon>Pseudomonadota</taxon>
        <taxon>Alphaproteobacteria</taxon>
        <taxon>PS1 clade</taxon>
    </lineage>
</organism>
<evidence type="ECO:0000256" key="1">
    <source>
        <dbReference type="ARBA" id="ARBA00022723"/>
    </source>
</evidence>
<keyword evidence="1 3" id="KW-0479">Metal-binding</keyword>
<evidence type="ECO:0000256" key="2">
    <source>
        <dbReference type="ARBA" id="ARBA00022833"/>
    </source>
</evidence>
<dbReference type="Gene3D" id="3.30.50.10">
    <property type="entry name" value="Erythroid Transcription Factor GATA-1, subunit A"/>
    <property type="match status" value="1"/>
</dbReference>
<dbReference type="eggNOG" id="COG3024">
    <property type="taxonomic scope" value="Bacteria"/>
</dbReference>
<proteinExistence type="inferred from homology"/>
<feature type="binding site" evidence="3">
    <location>
        <position position="11"/>
    </location>
    <ligand>
        <name>Zn(2+)</name>
        <dbReference type="ChEBI" id="CHEBI:29105"/>
    </ligand>
</feature>
<keyword evidence="6" id="KW-1185">Reference proteome</keyword>
<gene>
    <name evidence="3" type="primary">yacG</name>
    <name evidence="5" type="ORF">IMCC14465_06060</name>
</gene>
<dbReference type="Pfam" id="PF03884">
    <property type="entry name" value="YacG"/>
    <property type="match status" value="1"/>
</dbReference>
<feature type="binding site" evidence="3">
    <location>
        <position position="27"/>
    </location>
    <ligand>
        <name>Zn(2+)</name>
        <dbReference type="ChEBI" id="CHEBI:29105"/>
    </ligand>
</feature>
<dbReference type="PANTHER" id="PTHR36150">
    <property type="entry name" value="DNA GYRASE INHIBITOR YACG"/>
    <property type="match status" value="1"/>
</dbReference>
<dbReference type="OrthoDB" id="9809663at2"/>
<comment type="function">
    <text evidence="3">Inhibits all the catalytic activities of DNA gyrase by preventing its interaction with DNA. Acts by binding directly to the C-terminal domain of GyrB, which probably disrupts DNA binding by the gyrase.</text>
</comment>
<sequence>MTESSPKPVPCPICKENDSAQPYKPFCSARCANVDLHRWLGGHYSVPAVEPPDNFSEPDHLSEDDDTFGDIH</sequence>
<dbReference type="GO" id="GO:0006355">
    <property type="term" value="P:regulation of DNA-templated transcription"/>
    <property type="evidence" value="ECO:0007669"/>
    <property type="project" value="InterPro"/>
</dbReference>
<evidence type="ECO:0000313" key="5">
    <source>
        <dbReference type="EMBL" id="EJW20810.1"/>
    </source>
</evidence>
<dbReference type="AlphaFoldDB" id="J9A379"/>
<comment type="subunit">
    <text evidence="3">Interacts with GyrB.</text>
</comment>
<evidence type="ECO:0000256" key="3">
    <source>
        <dbReference type="HAMAP-Rule" id="MF_00649"/>
    </source>
</evidence>
<dbReference type="PANTHER" id="PTHR36150:SF1">
    <property type="entry name" value="DNA GYRASE INHIBITOR YACG"/>
    <property type="match status" value="1"/>
</dbReference>
<dbReference type="Proteomes" id="UP000004836">
    <property type="component" value="Unassembled WGS sequence"/>
</dbReference>
<dbReference type="STRING" id="1220535.IMCC14465_06060"/>
<feature type="region of interest" description="Disordered" evidence="4">
    <location>
        <begin position="48"/>
        <end position="72"/>
    </location>
</feature>
<dbReference type="GO" id="GO:0008657">
    <property type="term" value="F:DNA topoisomerase type II (double strand cut, ATP-hydrolyzing) inhibitor activity"/>
    <property type="evidence" value="ECO:0007669"/>
    <property type="project" value="UniProtKB-UniRule"/>
</dbReference>
<dbReference type="GO" id="GO:0008270">
    <property type="term" value="F:zinc ion binding"/>
    <property type="evidence" value="ECO:0007669"/>
    <property type="project" value="UniProtKB-UniRule"/>
</dbReference>
<evidence type="ECO:0000313" key="6">
    <source>
        <dbReference type="Proteomes" id="UP000004836"/>
    </source>
</evidence>
<feature type="compositionally biased region" description="Acidic residues" evidence="4">
    <location>
        <begin position="62"/>
        <end position="72"/>
    </location>
</feature>
<name>J9A379_9PROT</name>
<dbReference type="InterPro" id="IPR005584">
    <property type="entry name" value="DNA_gyrase_inhibitor_YacG"/>
</dbReference>